<keyword evidence="3" id="KW-1185">Reference proteome</keyword>
<feature type="region of interest" description="Disordered" evidence="1">
    <location>
        <begin position="130"/>
        <end position="151"/>
    </location>
</feature>
<dbReference type="InterPro" id="IPR040096">
    <property type="entry name" value="Ric1"/>
</dbReference>
<evidence type="ECO:0008006" key="4">
    <source>
        <dbReference type="Google" id="ProtNLM"/>
    </source>
</evidence>
<dbReference type="EMBL" id="JAFCMP010000357">
    <property type="protein sequence ID" value="KAG5180750.1"/>
    <property type="molecule type" value="Genomic_DNA"/>
</dbReference>
<dbReference type="InterPro" id="IPR036322">
    <property type="entry name" value="WD40_repeat_dom_sf"/>
</dbReference>
<dbReference type="GO" id="GO:0042147">
    <property type="term" value="P:retrograde transport, endosome to Golgi"/>
    <property type="evidence" value="ECO:0007669"/>
    <property type="project" value="TreeGrafter"/>
</dbReference>
<dbReference type="SUPFAM" id="SSF50978">
    <property type="entry name" value="WD40 repeat-like"/>
    <property type="match status" value="1"/>
</dbReference>
<feature type="region of interest" description="Disordered" evidence="1">
    <location>
        <begin position="541"/>
        <end position="570"/>
    </location>
</feature>
<gene>
    <name evidence="2" type="ORF">JKP88DRAFT_349352</name>
</gene>
<dbReference type="Gene3D" id="2.130.10.10">
    <property type="entry name" value="YVTN repeat-like/Quinoprotein amine dehydrogenase"/>
    <property type="match status" value="1"/>
</dbReference>
<feature type="compositionally biased region" description="Low complexity" evidence="1">
    <location>
        <begin position="1120"/>
        <end position="1139"/>
    </location>
</feature>
<organism evidence="2 3">
    <name type="scientific">Tribonema minus</name>
    <dbReference type="NCBI Taxonomy" id="303371"/>
    <lineage>
        <taxon>Eukaryota</taxon>
        <taxon>Sar</taxon>
        <taxon>Stramenopiles</taxon>
        <taxon>Ochrophyta</taxon>
        <taxon>PX clade</taxon>
        <taxon>Xanthophyceae</taxon>
        <taxon>Tribonematales</taxon>
        <taxon>Tribonemataceae</taxon>
        <taxon>Tribonema</taxon>
    </lineage>
</organism>
<evidence type="ECO:0000313" key="3">
    <source>
        <dbReference type="Proteomes" id="UP000664859"/>
    </source>
</evidence>
<reference evidence="2" key="1">
    <citation type="submission" date="2021-02" db="EMBL/GenBank/DDBJ databases">
        <title>First Annotated Genome of the Yellow-green Alga Tribonema minus.</title>
        <authorList>
            <person name="Mahan K.M."/>
        </authorList>
    </citation>
    <scope>NUCLEOTIDE SEQUENCE</scope>
    <source>
        <strain evidence="2">UTEX B ZZ1240</strain>
    </source>
</reference>
<dbReference type="PANTHER" id="PTHR22746:SF10">
    <property type="entry name" value="GUANINE NUCLEOTIDE EXCHANGE FACTOR SUBUNIT RIC1"/>
    <property type="match status" value="1"/>
</dbReference>
<dbReference type="Proteomes" id="UP000664859">
    <property type="component" value="Unassembled WGS sequence"/>
</dbReference>
<comment type="caution">
    <text evidence="2">The sequence shown here is derived from an EMBL/GenBank/DDBJ whole genome shotgun (WGS) entry which is preliminary data.</text>
</comment>
<sequence>MQFAVPDWLETHYPGVHQPLAGGGKDEEDEWLNPVEVALQVLTRYRTVQPVLSPLPAEAFFADEPAERHMHTHSAHVFRGAETLPSGVRSVSFCDTLQLLALVTDDGQFSLCTLSGETCCVRTIATVATTEGSSGGASPTSTSNNASARAEPPEVAAKLGLFSGKGGLLAVALGDGSVLLSRVERFTSGARAGDGLRVMSGLENRRNSFRLDPAERLDPADAAELAAATLDIAGGAEGLGGSGSFQSDVPGGGHAPDTPRSAQQRGIATLAGVEIHQLHSLSLGPYLAAGGVTCLCFSDDGHALAVGHEGALALWSTDDGTRLSCSATGGAGVGGSGGGGVRGLAWGYHGYRLLAVAGSGMGSPLRGPPQQQERILVYDLLRHAGSAVSGAPLCLQDSTRVVTLEARPWDSHSLYWRVLPCHGGYLASNAPLQHERELEVCGLCWWGEEAVIALARQGSMYWLRLYPRTHLDDASLLLAPLRLPVGMKPAFFSAMPVTRRAGSEILVLVASQRSYLVYRFSQTPAGVTSEVAHQGTLPHVQPTHCTSAATTGGSGGAGSGSGPSPAKRRQWRAGSAASALSLADEGRIGAPRRLFLVPAVVPPLLGILDFDGNLAVVELEGGCCRQRRSFSRAKALARQQRRLKREAARLIEEAYSEEYQVWCPALQLELPDGAFSEDSLDGGTDEALALDPHAYADPESMALGLLARKGAMVVCRPRDNAASAGSTAVNGPPPAEPLQLPPCYEMRTRLRPLLHLLGSADPPPHNGAAAAAAGAVRGFDVAASILAELKRDAALAEAVPDTLELLLRACLEGRHLANEAQKGPAGDATRAQAAAVLSGALRLCALARGCFLEVVARVSRKMEPDWYALLFPLLLGGEGGYEGAHPTHLLHACLEQGRLATAAWFLPLVSDHAVSAARSRSAPPHELEALLPPPMLPLTGAEWSHGLSHALCCCLLLRCLEAPHTHALLPEVWLFACKRERSAASPPQSAVRISAAVTAAALNAAIAGAGGGAAAAAAAAQSSAAERGGAGGGRAATPQRQQRKATQLQVSQRPPTPPADPPPSLLWRIGRTLLWGGGSGPNTPQSQPSTPVDAAPLSPLSAAGTPSHTPSRQRMHRGDAASPAAYSYPSPRVSAAASVLSTAQSPRSDAAAAGSAPGSPGSPGAWRRLSLADGDTSATSTYARVPGRSAAAVLAGFVWRRLTAMRAAEAHAAFCALALSSAGRDAGVERERVMATLRVVARSGAAGGAGPPQETMAHILQSFLHHFKTQLPHLLHTIAVGRAALPPPPPPLLPAAASVTPAVAAAPLSLPPESEAAVAAVQWLEVVRDLAVHVRHMETALVAATLLRDAPAVSALLGAAPPSLKAAYSEFLQQLLPSVGAAAASPTHYAPEQDAPAPEGTQEDLAPESAALLPKAGSIAGTSTGASASAAANGEVGVVVALQQWGGQCLSAAAAARAGDR</sequence>
<feature type="compositionally biased region" description="Gly residues" evidence="1">
    <location>
        <begin position="552"/>
        <end position="561"/>
    </location>
</feature>
<dbReference type="GO" id="GO:0005829">
    <property type="term" value="C:cytosol"/>
    <property type="evidence" value="ECO:0007669"/>
    <property type="project" value="TreeGrafter"/>
</dbReference>
<feature type="compositionally biased region" description="Pro residues" evidence="1">
    <location>
        <begin position="1054"/>
        <end position="1064"/>
    </location>
</feature>
<feature type="region of interest" description="Disordered" evidence="1">
    <location>
        <begin position="241"/>
        <end position="263"/>
    </location>
</feature>
<feature type="region of interest" description="Disordered" evidence="1">
    <location>
        <begin position="1026"/>
        <end position="1169"/>
    </location>
</feature>
<dbReference type="PANTHER" id="PTHR22746">
    <property type="entry name" value="RAB6A-GEF COMPLEX PARTNER PROTEIN 1"/>
    <property type="match status" value="1"/>
</dbReference>
<protein>
    <recommendedName>
        <fullName evidence="4">Ribosome control protein 1 domain-containing protein</fullName>
    </recommendedName>
</protein>
<dbReference type="InterPro" id="IPR015943">
    <property type="entry name" value="WD40/YVTN_repeat-like_dom_sf"/>
</dbReference>
<feature type="region of interest" description="Disordered" evidence="1">
    <location>
        <begin position="1385"/>
        <end position="1404"/>
    </location>
</feature>
<evidence type="ECO:0000313" key="2">
    <source>
        <dbReference type="EMBL" id="KAG5180750.1"/>
    </source>
</evidence>
<accession>A0A835YSR2</accession>
<name>A0A835YSR2_9STRA</name>
<dbReference type="GO" id="GO:0006886">
    <property type="term" value="P:intracellular protein transport"/>
    <property type="evidence" value="ECO:0007669"/>
    <property type="project" value="InterPro"/>
</dbReference>
<evidence type="ECO:0000256" key="1">
    <source>
        <dbReference type="SAM" id="MobiDB-lite"/>
    </source>
</evidence>
<feature type="compositionally biased region" description="Polar residues" evidence="1">
    <location>
        <begin position="1081"/>
        <end position="1090"/>
    </location>
</feature>
<proteinExistence type="predicted"/>
<feature type="compositionally biased region" description="Polar residues" evidence="1">
    <location>
        <begin position="1038"/>
        <end position="1053"/>
    </location>
</feature>
<dbReference type="OrthoDB" id="67540at2759"/>
<dbReference type="GO" id="GO:0000139">
    <property type="term" value="C:Golgi membrane"/>
    <property type="evidence" value="ECO:0007669"/>
    <property type="project" value="TreeGrafter"/>
</dbReference>
<dbReference type="GO" id="GO:0034066">
    <property type="term" value="C:Ric1-Rgp1 guanyl-nucleotide exchange factor complex"/>
    <property type="evidence" value="ECO:0007669"/>
    <property type="project" value="InterPro"/>
</dbReference>
<feature type="compositionally biased region" description="Low complexity" evidence="1">
    <location>
        <begin position="1150"/>
        <end position="1165"/>
    </location>
</feature>